<sequence>MARNITKSELQSITRNFTVNEQRQILKSARSQSVSVATFLSHSSKDIEILPGVINILKNHGASVYIDEVDPNMPPYTSHETARLLKERINNSKRFVLLTSENSKDSRWVPWELGLADGYKNMNRIALFPSSDSMYVDKWSSWEYLGLYLKIVWGKLQGYDKEVWMVLDEESNTATELSSWLSGS</sequence>
<evidence type="ECO:0000313" key="2">
    <source>
        <dbReference type="EMBL" id="CAB5539111.1"/>
    </source>
</evidence>
<dbReference type="SUPFAM" id="SSF52200">
    <property type="entry name" value="Toll/Interleukin receptor TIR domain"/>
    <property type="match status" value="1"/>
</dbReference>
<dbReference type="RefSeq" id="WP_239174526.1">
    <property type="nucleotide sequence ID" value="NZ_CAHPRB010000002.1"/>
</dbReference>
<accession>A0ABM8MEN8</accession>
<name>A0ABM8MEN8_9ENTR</name>
<gene>
    <name evidence="2" type="ORF">GHA_00829</name>
</gene>
<comment type="caution">
    <text evidence="2">The sequence shown here is derived from an EMBL/GenBank/DDBJ whole genome shotgun (WGS) entry which is preliminary data.</text>
</comment>
<evidence type="ECO:0000259" key="1">
    <source>
        <dbReference type="Pfam" id="PF13676"/>
    </source>
</evidence>
<protein>
    <recommendedName>
        <fullName evidence="1">TIR domain-containing protein</fullName>
    </recommendedName>
</protein>
<feature type="domain" description="TIR" evidence="1">
    <location>
        <begin position="39"/>
        <end position="129"/>
    </location>
</feature>
<dbReference type="InterPro" id="IPR000157">
    <property type="entry name" value="TIR_dom"/>
</dbReference>
<dbReference type="Pfam" id="PF13676">
    <property type="entry name" value="TIR_2"/>
    <property type="match status" value="1"/>
</dbReference>
<keyword evidence="3" id="KW-1185">Reference proteome</keyword>
<evidence type="ECO:0000313" key="3">
    <source>
        <dbReference type="Proteomes" id="UP000835792"/>
    </source>
</evidence>
<dbReference type="InterPro" id="IPR035897">
    <property type="entry name" value="Toll_tir_struct_dom_sf"/>
</dbReference>
<reference evidence="2" key="1">
    <citation type="submission" date="2020-05" db="EMBL/GenBank/DDBJ databases">
        <authorList>
            <person name="Delgado-Blas J."/>
        </authorList>
    </citation>
    <scope>NUCLEOTIDE SEQUENCE</scope>
    <source>
        <strain evidence="2">BB1468</strain>
    </source>
</reference>
<dbReference type="Proteomes" id="UP000835792">
    <property type="component" value="Unassembled WGS sequence"/>
</dbReference>
<dbReference type="Gene3D" id="3.40.50.10140">
    <property type="entry name" value="Toll/interleukin-1 receptor homology (TIR) domain"/>
    <property type="match status" value="1"/>
</dbReference>
<dbReference type="EMBL" id="CAHPRB010000002">
    <property type="protein sequence ID" value="CAB5539111.1"/>
    <property type="molecule type" value="Genomic_DNA"/>
</dbReference>
<proteinExistence type="predicted"/>
<organism evidence="2 3">
    <name type="scientific">Citrobacter youngae</name>
    <dbReference type="NCBI Taxonomy" id="133448"/>
    <lineage>
        <taxon>Bacteria</taxon>
        <taxon>Pseudomonadati</taxon>
        <taxon>Pseudomonadota</taxon>
        <taxon>Gammaproteobacteria</taxon>
        <taxon>Enterobacterales</taxon>
        <taxon>Enterobacteriaceae</taxon>
        <taxon>Citrobacter</taxon>
        <taxon>Citrobacter freundii complex</taxon>
    </lineage>
</organism>